<sequence length="126" mass="14631">MIQNSSHMVREKDIEIDALTQECQTLLTTVQTSSNGDVHVDPYEELLWEHDKLRQQVKMLEEWKEHMMAMVQNMQRGSTSLQKELQQFQAPVSVDKVNNSKLEMNCTDLIKMMKGIKSNSKTWSST</sequence>
<evidence type="ECO:0000313" key="1">
    <source>
        <dbReference type="EMBL" id="OWK11556.1"/>
    </source>
</evidence>
<gene>
    <name evidence="1" type="ORF">Celaphus_00007029</name>
</gene>
<dbReference type="AlphaFoldDB" id="A0A212D021"/>
<reference evidence="1 2" key="1">
    <citation type="journal article" date="2018" name="Mol. Genet. Genomics">
        <title>The red deer Cervus elaphus genome CerEla1.0: sequencing, annotating, genes, and chromosomes.</title>
        <authorList>
            <person name="Bana N.A."/>
            <person name="Nyiri A."/>
            <person name="Nagy J."/>
            <person name="Frank K."/>
            <person name="Nagy T."/>
            <person name="Steger V."/>
            <person name="Schiller M."/>
            <person name="Lakatos P."/>
            <person name="Sugar L."/>
            <person name="Horn P."/>
            <person name="Barta E."/>
            <person name="Orosz L."/>
        </authorList>
    </citation>
    <scope>NUCLEOTIDE SEQUENCE [LARGE SCALE GENOMIC DNA]</scope>
    <source>
        <strain evidence="1">Hungarian</strain>
    </source>
</reference>
<dbReference type="EMBL" id="MKHE01000010">
    <property type="protein sequence ID" value="OWK11556.1"/>
    <property type="molecule type" value="Genomic_DNA"/>
</dbReference>
<evidence type="ECO:0000313" key="2">
    <source>
        <dbReference type="Proteomes" id="UP000242450"/>
    </source>
</evidence>
<comment type="caution">
    <text evidence="1">The sequence shown here is derived from an EMBL/GenBank/DDBJ whole genome shotgun (WGS) entry which is preliminary data.</text>
</comment>
<name>A0A212D021_CEREH</name>
<protein>
    <submittedName>
        <fullName evidence="1">Uncharacterized protein</fullName>
    </submittedName>
</protein>
<accession>A0A212D021</accession>
<organism evidence="1 2">
    <name type="scientific">Cervus elaphus hippelaphus</name>
    <name type="common">European red deer</name>
    <dbReference type="NCBI Taxonomy" id="46360"/>
    <lineage>
        <taxon>Eukaryota</taxon>
        <taxon>Metazoa</taxon>
        <taxon>Chordata</taxon>
        <taxon>Craniata</taxon>
        <taxon>Vertebrata</taxon>
        <taxon>Euteleostomi</taxon>
        <taxon>Mammalia</taxon>
        <taxon>Eutheria</taxon>
        <taxon>Laurasiatheria</taxon>
        <taxon>Artiodactyla</taxon>
        <taxon>Ruminantia</taxon>
        <taxon>Pecora</taxon>
        <taxon>Cervidae</taxon>
        <taxon>Cervinae</taxon>
        <taxon>Cervus</taxon>
    </lineage>
</organism>
<dbReference type="Proteomes" id="UP000242450">
    <property type="component" value="Chromosome 10"/>
</dbReference>
<keyword evidence="2" id="KW-1185">Reference proteome</keyword>
<proteinExistence type="predicted"/>
<dbReference type="OrthoDB" id="9750843at2759"/>